<evidence type="ECO:0000259" key="1">
    <source>
        <dbReference type="Pfam" id="PF22936"/>
    </source>
</evidence>
<comment type="caution">
    <text evidence="2">The sequence shown here is derived from an EMBL/GenBank/DDBJ whole genome shotgun (WGS) entry which is preliminary data.</text>
</comment>
<dbReference type="EMBL" id="BMAW01000572">
    <property type="protein sequence ID" value="GFS69645.1"/>
    <property type="molecule type" value="Genomic_DNA"/>
</dbReference>
<reference evidence="2" key="1">
    <citation type="submission" date="2020-08" db="EMBL/GenBank/DDBJ databases">
        <title>Multicomponent nature underlies the extraordinary mechanical properties of spider dragline silk.</title>
        <authorList>
            <person name="Kono N."/>
            <person name="Nakamura H."/>
            <person name="Mori M."/>
            <person name="Yoshida Y."/>
            <person name="Ohtoshi R."/>
            <person name="Malay A.D."/>
            <person name="Moran D.A.P."/>
            <person name="Tomita M."/>
            <person name="Numata K."/>
            <person name="Arakawa K."/>
        </authorList>
    </citation>
    <scope>NUCLEOTIDE SEQUENCE</scope>
</reference>
<evidence type="ECO:0000313" key="2">
    <source>
        <dbReference type="EMBL" id="GFS69645.1"/>
    </source>
</evidence>
<organism evidence="2 3">
    <name type="scientific">Nephila pilipes</name>
    <name type="common">Giant wood spider</name>
    <name type="synonym">Nephila maculata</name>
    <dbReference type="NCBI Taxonomy" id="299642"/>
    <lineage>
        <taxon>Eukaryota</taxon>
        <taxon>Metazoa</taxon>
        <taxon>Ecdysozoa</taxon>
        <taxon>Arthropoda</taxon>
        <taxon>Chelicerata</taxon>
        <taxon>Arachnida</taxon>
        <taxon>Araneae</taxon>
        <taxon>Araneomorphae</taxon>
        <taxon>Entelegynae</taxon>
        <taxon>Araneoidea</taxon>
        <taxon>Nephilidae</taxon>
        <taxon>Nephila</taxon>
    </lineage>
</organism>
<protein>
    <recommendedName>
        <fullName evidence="1">Retrovirus-related Pol polyprotein from transposon TNT 1-94-like beta-barrel domain-containing protein</fullName>
    </recommendedName>
</protein>
<keyword evidence="3" id="KW-1185">Reference proteome</keyword>
<dbReference type="Pfam" id="PF22936">
    <property type="entry name" value="Pol_BBD"/>
    <property type="match status" value="1"/>
</dbReference>
<dbReference type="OrthoDB" id="7548346at2759"/>
<gene>
    <name evidence="2" type="ORF">NPIL_186241</name>
</gene>
<name>A0A8X6MNJ5_NEPPI</name>
<sequence length="118" mass="13470">MFVKSDENASWTMCYNKGQNERNSTSWCLDSRATYHKCNDEKLFNEIHRETNCFVKLSVDKTTEVTGKGSVSITVQNAKHTRIILLKNVLCVPELKCNLISTSKATMNNRSFISSEKE</sequence>
<feature type="domain" description="Retrovirus-related Pol polyprotein from transposon TNT 1-94-like beta-barrel" evidence="1">
    <location>
        <begin position="27"/>
        <end position="107"/>
    </location>
</feature>
<proteinExistence type="predicted"/>
<dbReference type="Proteomes" id="UP000887013">
    <property type="component" value="Unassembled WGS sequence"/>
</dbReference>
<dbReference type="InterPro" id="IPR054722">
    <property type="entry name" value="PolX-like_BBD"/>
</dbReference>
<dbReference type="AlphaFoldDB" id="A0A8X6MNJ5"/>
<evidence type="ECO:0000313" key="3">
    <source>
        <dbReference type="Proteomes" id="UP000887013"/>
    </source>
</evidence>
<accession>A0A8X6MNJ5</accession>